<keyword evidence="6" id="KW-1185">Reference proteome</keyword>
<dbReference type="EMBL" id="QWFX01000005">
    <property type="protein sequence ID" value="RIJ32396.1"/>
    <property type="molecule type" value="Genomic_DNA"/>
</dbReference>
<gene>
    <name evidence="5" type="ORF">D1223_00585</name>
</gene>
<evidence type="ECO:0000256" key="1">
    <source>
        <dbReference type="RuleBase" id="RU004003"/>
    </source>
</evidence>
<comment type="caution">
    <text evidence="5">The sequence shown here is derived from an EMBL/GenBank/DDBJ whole genome shotgun (WGS) entry which is preliminary data.</text>
</comment>
<proteinExistence type="inferred from homology"/>
<keyword evidence="2" id="KW-0732">Signal</keyword>
<dbReference type="Pfam" id="PF00263">
    <property type="entry name" value="Secretin"/>
    <property type="match status" value="1"/>
</dbReference>
<dbReference type="OrthoDB" id="9775455at2"/>
<dbReference type="PANTHER" id="PTHR30332:SF17">
    <property type="entry name" value="TYPE IV PILIATION SYSTEM PROTEIN DR_0774-RELATED"/>
    <property type="match status" value="1"/>
</dbReference>
<dbReference type="Proteomes" id="UP000266385">
    <property type="component" value="Unassembled WGS sequence"/>
</dbReference>
<dbReference type="PROSITE" id="PS51257">
    <property type="entry name" value="PROKAR_LIPOPROTEIN"/>
    <property type="match status" value="1"/>
</dbReference>
<dbReference type="InterPro" id="IPR050810">
    <property type="entry name" value="Bact_Secretion_Sys_Channel"/>
</dbReference>
<evidence type="ECO:0000313" key="5">
    <source>
        <dbReference type="EMBL" id="RIJ32396.1"/>
    </source>
</evidence>
<dbReference type="Pfam" id="PF13629">
    <property type="entry name" value="T2SS-T3SS_pil_N"/>
    <property type="match status" value="1"/>
</dbReference>
<dbReference type="GO" id="GO:0015627">
    <property type="term" value="C:type II protein secretion system complex"/>
    <property type="evidence" value="ECO:0007669"/>
    <property type="project" value="TreeGrafter"/>
</dbReference>
<dbReference type="AlphaFoldDB" id="A0A399RL44"/>
<protein>
    <submittedName>
        <fullName evidence="5">Type II and III secretion system protein family protein</fullName>
    </submittedName>
</protein>
<feature type="domain" description="Pilus formation protein N-terminal" evidence="4">
    <location>
        <begin position="43"/>
        <end position="112"/>
    </location>
</feature>
<dbReference type="InterPro" id="IPR004846">
    <property type="entry name" value="T2SS/T3SS_dom"/>
</dbReference>
<dbReference type="PRINTS" id="PR00811">
    <property type="entry name" value="BCTERIALGSPD"/>
</dbReference>
<evidence type="ECO:0000256" key="2">
    <source>
        <dbReference type="SAM" id="SignalP"/>
    </source>
</evidence>
<dbReference type="PANTHER" id="PTHR30332">
    <property type="entry name" value="PROBABLE GENERAL SECRETION PATHWAY PROTEIN D"/>
    <property type="match status" value="1"/>
</dbReference>
<accession>A0A399RL44</accession>
<organism evidence="5 6">
    <name type="scientific">Henriciella mobilis</name>
    <dbReference type="NCBI Taxonomy" id="2305467"/>
    <lineage>
        <taxon>Bacteria</taxon>
        <taxon>Pseudomonadati</taxon>
        <taxon>Pseudomonadota</taxon>
        <taxon>Alphaproteobacteria</taxon>
        <taxon>Hyphomonadales</taxon>
        <taxon>Hyphomonadaceae</taxon>
        <taxon>Henriciella</taxon>
    </lineage>
</organism>
<evidence type="ECO:0000259" key="3">
    <source>
        <dbReference type="Pfam" id="PF00263"/>
    </source>
</evidence>
<comment type="similarity">
    <text evidence="1">Belongs to the bacterial secretin family.</text>
</comment>
<name>A0A399RL44_9PROT</name>
<dbReference type="InterPro" id="IPR032789">
    <property type="entry name" value="T2SS-T3SS_pil_N"/>
</dbReference>
<sequence>MSRVRHAISSIGAGLACFLAIQPAAAQNLMGVSVMEPGETNVSQTMKLGLNKSTVIELDRPVADVVITNPAIADAVVQTSRRLIFRGVEVGETNAFLFDREGNPLLNLEIIVDADTASLEKLISRYVPDSRVKVESLGGNIVVSGEVDNLMQSDQVIRLVKAYAGDTGDLEPVNMLSVAAKDQVMLEVRIVEMQRNIVKQLGINLSGVTNFGDFANLVEKQLFADVAGDGISAPVNTGNTTLAPGLPFTNNFGVSSANGYNVAGSSLGGLSTTVGYTNYNGTDIQSSAAAAIDALERIGIVRTLAEPNITAVSGEAAKFLAGGEFPVPVGQDNNGRIAIEFKPYGVGLAFTPLVLSEGRISLKVSTEVSELTNQGAFQGQSVAGVNDQGNIITAQTLTIPALTVRRAESTVELPSGGSMMLAGLIQSRSRQSLDQLPGLKKLPVLGALFQSRDFLNEETELVVMITPYLVDPTQKGRLRTPADGFANASDPRTIFFGKVNAVYGKDGKGLTAENYNAPVGFIEE</sequence>
<dbReference type="RefSeq" id="WP_119374477.1">
    <property type="nucleotide sequence ID" value="NZ_QWFX01000005.1"/>
</dbReference>
<feature type="signal peptide" evidence="2">
    <location>
        <begin position="1"/>
        <end position="26"/>
    </location>
</feature>
<evidence type="ECO:0000259" key="4">
    <source>
        <dbReference type="Pfam" id="PF13629"/>
    </source>
</evidence>
<feature type="domain" description="Type II/III secretion system secretin-like" evidence="3">
    <location>
        <begin position="294"/>
        <end position="470"/>
    </location>
</feature>
<dbReference type="InterPro" id="IPR001775">
    <property type="entry name" value="GspD/PilQ"/>
</dbReference>
<dbReference type="GO" id="GO:0009306">
    <property type="term" value="P:protein secretion"/>
    <property type="evidence" value="ECO:0007669"/>
    <property type="project" value="InterPro"/>
</dbReference>
<feature type="chain" id="PRO_5017256679" evidence="2">
    <location>
        <begin position="27"/>
        <end position="524"/>
    </location>
</feature>
<reference evidence="5 6" key="1">
    <citation type="submission" date="2018-08" db="EMBL/GenBank/DDBJ databases">
        <title>Henriciella mobilis sp. nov., isolated from seawater.</title>
        <authorList>
            <person name="Cheng H."/>
            <person name="Wu Y.-H."/>
            <person name="Xu X.-W."/>
            <person name="Guo L.-L."/>
        </authorList>
    </citation>
    <scope>NUCLEOTIDE SEQUENCE [LARGE SCALE GENOMIC DNA]</scope>
    <source>
        <strain evidence="5 6">JN25</strain>
    </source>
</reference>
<evidence type="ECO:0000313" key="6">
    <source>
        <dbReference type="Proteomes" id="UP000266385"/>
    </source>
</evidence>